<sequence>MLANDVITYLQAGAGIVADRDPNTEHHECKLKASSLACSIDLAESTFVKT</sequence>
<keyword evidence="2" id="KW-1185">Reference proteome</keyword>
<comment type="caution">
    <text evidence="1">The sequence shown here is derived from an EMBL/GenBank/DDBJ whole genome shotgun (WGS) entry which is preliminary data.</text>
</comment>
<protein>
    <submittedName>
        <fullName evidence="1">Uncharacterized protein</fullName>
    </submittedName>
</protein>
<gene>
    <name evidence="1" type="ORF">PVK06_047560</name>
</gene>
<proteinExistence type="predicted"/>
<name>A0ABR0ME47_GOSAR</name>
<evidence type="ECO:0000313" key="2">
    <source>
        <dbReference type="Proteomes" id="UP001358586"/>
    </source>
</evidence>
<dbReference type="Proteomes" id="UP001358586">
    <property type="component" value="Chromosome 13"/>
</dbReference>
<evidence type="ECO:0000313" key="1">
    <source>
        <dbReference type="EMBL" id="KAK5771360.1"/>
    </source>
</evidence>
<dbReference type="Gene3D" id="3.60.120.10">
    <property type="entry name" value="Anthranilate synthase"/>
    <property type="match status" value="1"/>
</dbReference>
<accession>A0ABR0ME47</accession>
<dbReference type="SUPFAM" id="SSF56322">
    <property type="entry name" value="ADC synthase"/>
    <property type="match status" value="1"/>
</dbReference>
<reference evidence="1 2" key="1">
    <citation type="submission" date="2023-03" db="EMBL/GenBank/DDBJ databases">
        <title>WGS of Gossypium arboreum.</title>
        <authorList>
            <person name="Yu D."/>
        </authorList>
    </citation>
    <scope>NUCLEOTIDE SEQUENCE [LARGE SCALE GENOMIC DNA]</scope>
    <source>
        <tissue evidence="1">Leaf</tissue>
    </source>
</reference>
<dbReference type="EMBL" id="JARKNE010000013">
    <property type="protein sequence ID" value="KAK5771360.1"/>
    <property type="molecule type" value="Genomic_DNA"/>
</dbReference>
<dbReference type="InterPro" id="IPR005801">
    <property type="entry name" value="ADC_synthase"/>
</dbReference>
<organism evidence="1 2">
    <name type="scientific">Gossypium arboreum</name>
    <name type="common">Tree cotton</name>
    <name type="synonym">Gossypium nanking</name>
    <dbReference type="NCBI Taxonomy" id="29729"/>
    <lineage>
        <taxon>Eukaryota</taxon>
        <taxon>Viridiplantae</taxon>
        <taxon>Streptophyta</taxon>
        <taxon>Embryophyta</taxon>
        <taxon>Tracheophyta</taxon>
        <taxon>Spermatophyta</taxon>
        <taxon>Magnoliopsida</taxon>
        <taxon>eudicotyledons</taxon>
        <taxon>Gunneridae</taxon>
        <taxon>Pentapetalae</taxon>
        <taxon>rosids</taxon>
        <taxon>malvids</taxon>
        <taxon>Malvales</taxon>
        <taxon>Malvaceae</taxon>
        <taxon>Malvoideae</taxon>
        <taxon>Gossypium</taxon>
    </lineage>
</organism>